<dbReference type="SMART" id="SM00133">
    <property type="entry name" value="S_TK_X"/>
    <property type="match status" value="1"/>
</dbReference>
<dbReference type="PROSITE" id="PS50011">
    <property type="entry name" value="PROTEIN_KINASE_DOM"/>
    <property type="match status" value="1"/>
</dbReference>
<reference evidence="16" key="1">
    <citation type="journal article" date="2018" name="Nat. Microbiol.">
        <title>Leveraging single-cell genomics to expand the fungal tree of life.</title>
        <authorList>
            <person name="Ahrendt S.R."/>
            <person name="Quandt C.A."/>
            <person name="Ciobanu D."/>
            <person name="Clum A."/>
            <person name="Salamov A."/>
            <person name="Andreopoulos B."/>
            <person name="Cheng J.F."/>
            <person name="Woyke T."/>
            <person name="Pelin A."/>
            <person name="Henrissat B."/>
            <person name="Reynolds N.K."/>
            <person name="Benny G.L."/>
            <person name="Smith M.E."/>
            <person name="James T.Y."/>
            <person name="Grigoriev I.V."/>
        </authorList>
    </citation>
    <scope>NUCLEOTIDE SEQUENCE [LARGE SCALE GENOMIC DNA]</scope>
    <source>
        <strain evidence="16">CSF55</strain>
    </source>
</reference>
<name>A0A4P9YLB8_ROZAC</name>
<dbReference type="InterPro" id="IPR035892">
    <property type="entry name" value="C2_domain_sf"/>
</dbReference>
<dbReference type="Pfam" id="PF00168">
    <property type="entry name" value="C2"/>
    <property type="match status" value="1"/>
</dbReference>
<sequence length="465" mass="53380">MRFEKSVHEGGVIIIHILEVKNYPKEHLNRIPYAVIDFDKNDIVIDATSWASNCPLWNQKASFDISRLTEIVISLYAPNSEGRDFFLGSTTFIPDVDEKKLKMNKWCKLSGNNAEPTTIEMHIQIDYQIPSTKTLNIDQFDLLKVIGKGSFGKVMQVRKKDTGRIYAMKIIKKADIVKRDEVEHTLAERNVLAKIDNPFVVNLKFSFQTPEKLYLVLAFINGGELFHHLQNEGQFSEDRAKFYTAELLSALEHLHGFNIIYRDLKPENILLDYTGHIALCDFGLCKLNLEKGEKTNTFCGTPEYLAPEVLKGEGYTMAVDWWTLGILLYEMLVGLPPFYSENTNEMYQRILKSPLEFPDNVSSCAKSLLTKLLCRDPLQRLGANGANEIKEHEFFKDIDWNKLNEKKYQPPFKPKVVSDKDTSNFDEEFTKEVPADSFVNQSHLSETLQKKFQGFTFNPENVHLG</sequence>
<dbReference type="GO" id="GO:0106310">
    <property type="term" value="F:protein serine kinase activity"/>
    <property type="evidence" value="ECO:0007669"/>
    <property type="project" value="RHEA"/>
</dbReference>
<dbReference type="Proteomes" id="UP000281549">
    <property type="component" value="Unassembled WGS sequence"/>
</dbReference>
<evidence type="ECO:0000256" key="3">
    <source>
        <dbReference type="ARBA" id="ARBA00022553"/>
    </source>
</evidence>
<dbReference type="Pfam" id="PF00433">
    <property type="entry name" value="Pkinase_C"/>
    <property type="match status" value="1"/>
</dbReference>
<evidence type="ECO:0000256" key="5">
    <source>
        <dbReference type="ARBA" id="ARBA00022741"/>
    </source>
</evidence>
<dbReference type="SMART" id="SM00220">
    <property type="entry name" value="S_TKc"/>
    <property type="match status" value="1"/>
</dbReference>
<dbReference type="AlphaFoldDB" id="A0A4P9YLB8"/>
<dbReference type="PROSITE" id="PS00107">
    <property type="entry name" value="PROTEIN_KINASE_ATP"/>
    <property type="match status" value="1"/>
</dbReference>
<comment type="catalytic activity">
    <reaction evidence="8">
        <text>L-threonyl-[protein] + ATP = O-phospho-L-threonyl-[protein] + ADP + H(+)</text>
        <dbReference type="Rhea" id="RHEA:46608"/>
        <dbReference type="Rhea" id="RHEA-COMP:11060"/>
        <dbReference type="Rhea" id="RHEA-COMP:11605"/>
        <dbReference type="ChEBI" id="CHEBI:15378"/>
        <dbReference type="ChEBI" id="CHEBI:30013"/>
        <dbReference type="ChEBI" id="CHEBI:30616"/>
        <dbReference type="ChEBI" id="CHEBI:61977"/>
        <dbReference type="ChEBI" id="CHEBI:456216"/>
        <dbReference type="EC" id="2.7.11.1"/>
    </reaction>
</comment>
<evidence type="ECO:0000259" key="13">
    <source>
        <dbReference type="PROSITE" id="PS50011"/>
    </source>
</evidence>
<dbReference type="InterPro" id="IPR011009">
    <property type="entry name" value="Kinase-like_dom_sf"/>
</dbReference>
<dbReference type="GO" id="GO:0004674">
    <property type="term" value="F:protein serine/threonine kinase activity"/>
    <property type="evidence" value="ECO:0007669"/>
    <property type="project" value="UniProtKB-KW"/>
</dbReference>
<proteinExistence type="inferred from homology"/>
<keyword evidence="5 10" id="KW-0547">Nucleotide-binding</keyword>
<keyword evidence="3" id="KW-0597">Phosphoprotein</keyword>
<evidence type="ECO:0000256" key="2">
    <source>
        <dbReference type="ARBA" id="ARBA00022527"/>
    </source>
</evidence>
<dbReference type="InterPro" id="IPR000008">
    <property type="entry name" value="C2_dom"/>
</dbReference>
<dbReference type="CDD" id="cd11651">
    <property type="entry name" value="YPK1_N_like"/>
    <property type="match status" value="1"/>
</dbReference>
<dbReference type="GO" id="GO:0005524">
    <property type="term" value="F:ATP binding"/>
    <property type="evidence" value="ECO:0007669"/>
    <property type="project" value="UniProtKB-UniRule"/>
</dbReference>
<dbReference type="Gene3D" id="1.10.510.10">
    <property type="entry name" value="Transferase(Phosphotransferase) domain 1"/>
    <property type="match status" value="1"/>
</dbReference>
<evidence type="ECO:0000256" key="6">
    <source>
        <dbReference type="ARBA" id="ARBA00022777"/>
    </source>
</evidence>
<evidence type="ECO:0000313" key="15">
    <source>
        <dbReference type="EMBL" id="RKP19300.1"/>
    </source>
</evidence>
<accession>A0A4P9YLB8</accession>
<evidence type="ECO:0000256" key="4">
    <source>
        <dbReference type="ARBA" id="ARBA00022679"/>
    </source>
</evidence>
<dbReference type="Pfam" id="PF00069">
    <property type="entry name" value="Pkinase"/>
    <property type="match status" value="1"/>
</dbReference>
<keyword evidence="2 11" id="KW-0723">Serine/threonine-protein kinase</keyword>
<dbReference type="SUPFAM" id="SSF49562">
    <property type="entry name" value="C2 domain (Calcium/lipid-binding domain, CaLB)"/>
    <property type="match status" value="1"/>
</dbReference>
<evidence type="ECO:0000259" key="14">
    <source>
        <dbReference type="PROSITE" id="PS51285"/>
    </source>
</evidence>
<evidence type="ECO:0000256" key="9">
    <source>
        <dbReference type="ARBA" id="ARBA00048679"/>
    </source>
</evidence>
<dbReference type="InterPro" id="IPR017441">
    <property type="entry name" value="Protein_kinase_ATP_BS"/>
</dbReference>
<protein>
    <recommendedName>
        <fullName evidence="1">non-specific serine/threonine protein kinase</fullName>
        <ecNumber evidence="1">2.7.11.1</ecNumber>
    </recommendedName>
</protein>
<dbReference type="PROSITE" id="PS51285">
    <property type="entry name" value="AGC_KINASE_CTER"/>
    <property type="match status" value="1"/>
</dbReference>
<dbReference type="EC" id="2.7.11.1" evidence="1"/>
<keyword evidence="6 15" id="KW-0418">Kinase</keyword>
<dbReference type="InterPro" id="IPR000961">
    <property type="entry name" value="AGC-kinase_C"/>
</dbReference>
<evidence type="ECO:0000256" key="11">
    <source>
        <dbReference type="RuleBase" id="RU000304"/>
    </source>
</evidence>
<gene>
    <name evidence="15" type="ORF">ROZALSC1DRAFT_14151</name>
</gene>
<dbReference type="SUPFAM" id="SSF56112">
    <property type="entry name" value="Protein kinase-like (PK-like)"/>
    <property type="match status" value="1"/>
</dbReference>
<evidence type="ECO:0000313" key="16">
    <source>
        <dbReference type="Proteomes" id="UP000281549"/>
    </source>
</evidence>
<evidence type="ECO:0000256" key="1">
    <source>
        <dbReference type="ARBA" id="ARBA00012513"/>
    </source>
</evidence>
<dbReference type="InterPro" id="IPR008271">
    <property type="entry name" value="Ser/Thr_kinase_AS"/>
</dbReference>
<evidence type="ECO:0000259" key="12">
    <source>
        <dbReference type="PROSITE" id="PS50004"/>
    </source>
</evidence>
<feature type="binding site" evidence="10">
    <location>
        <position position="173"/>
    </location>
    <ligand>
        <name>ATP</name>
        <dbReference type="ChEBI" id="CHEBI:30616"/>
    </ligand>
</feature>
<dbReference type="Gene3D" id="3.30.200.20">
    <property type="entry name" value="Phosphorylase Kinase, domain 1"/>
    <property type="match status" value="1"/>
</dbReference>
<evidence type="ECO:0000256" key="7">
    <source>
        <dbReference type="ARBA" id="ARBA00022840"/>
    </source>
</evidence>
<dbReference type="PANTHER" id="PTHR24351">
    <property type="entry name" value="RIBOSOMAL PROTEIN S6 KINASE"/>
    <property type="match status" value="1"/>
</dbReference>
<comment type="catalytic activity">
    <reaction evidence="9">
        <text>L-seryl-[protein] + ATP = O-phospho-L-seryl-[protein] + ADP + H(+)</text>
        <dbReference type="Rhea" id="RHEA:17989"/>
        <dbReference type="Rhea" id="RHEA-COMP:9863"/>
        <dbReference type="Rhea" id="RHEA-COMP:11604"/>
        <dbReference type="ChEBI" id="CHEBI:15378"/>
        <dbReference type="ChEBI" id="CHEBI:29999"/>
        <dbReference type="ChEBI" id="CHEBI:30616"/>
        <dbReference type="ChEBI" id="CHEBI:83421"/>
        <dbReference type="ChEBI" id="CHEBI:456216"/>
        <dbReference type="EC" id="2.7.11.1"/>
    </reaction>
</comment>
<dbReference type="PROSITE" id="PS00108">
    <property type="entry name" value="PROTEIN_KINASE_ST"/>
    <property type="match status" value="1"/>
</dbReference>
<comment type="similarity">
    <text evidence="11">Belongs to the protein kinase superfamily.</text>
</comment>
<dbReference type="FunFam" id="1.10.510.10:FF:000008">
    <property type="entry name" value="Non-specific serine/threonine protein kinase"/>
    <property type="match status" value="1"/>
</dbReference>
<evidence type="ECO:0000256" key="8">
    <source>
        <dbReference type="ARBA" id="ARBA00047899"/>
    </source>
</evidence>
<keyword evidence="4" id="KW-0808">Transferase</keyword>
<dbReference type="FunFam" id="3.30.200.20:FF:000048">
    <property type="entry name" value="Non-specific serine/threonine protein kinase"/>
    <property type="match status" value="1"/>
</dbReference>
<organism evidence="15 16">
    <name type="scientific">Rozella allomycis (strain CSF55)</name>
    <dbReference type="NCBI Taxonomy" id="988480"/>
    <lineage>
        <taxon>Eukaryota</taxon>
        <taxon>Fungi</taxon>
        <taxon>Fungi incertae sedis</taxon>
        <taxon>Cryptomycota</taxon>
        <taxon>Cryptomycota incertae sedis</taxon>
        <taxon>Rozella</taxon>
    </lineage>
</organism>
<dbReference type="Gene3D" id="2.60.40.150">
    <property type="entry name" value="C2 domain"/>
    <property type="match status" value="1"/>
</dbReference>
<dbReference type="PROSITE" id="PS50004">
    <property type="entry name" value="C2"/>
    <property type="match status" value="1"/>
</dbReference>
<keyword evidence="7 10" id="KW-0067">ATP-binding</keyword>
<feature type="domain" description="Protein kinase" evidence="13">
    <location>
        <begin position="140"/>
        <end position="395"/>
    </location>
</feature>
<dbReference type="EMBL" id="ML005251">
    <property type="protein sequence ID" value="RKP19300.1"/>
    <property type="molecule type" value="Genomic_DNA"/>
</dbReference>
<evidence type="ECO:0000256" key="10">
    <source>
        <dbReference type="PROSITE-ProRule" id="PRU10141"/>
    </source>
</evidence>
<feature type="domain" description="AGC-kinase C-terminal" evidence="14">
    <location>
        <begin position="396"/>
        <end position="465"/>
    </location>
</feature>
<feature type="domain" description="C2" evidence="12">
    <location>
        <begin position="1"/>
        <end position="111"/>
    </location>
</feature>
<dbReference type="InterPro" id="IPR000719">
    <property type="entry name" value="Prot_kinase_dom"/>
</dbReference>
<dbReference type="InterPro" id="IPR017892">
    <property type="entry name" value="Pkinase_C"/>
</dbReference>